<accession>A0A1W1UCN6</accession>
<feature type="transmembrane region" description="Helical" evidence="5">
    <location>
        <begin position="79"/>
        <end position="99"/>
    </location>
</feature>
<evidence type="ECO:0000313" key="6">
    <source>
        <dbReference type="EMBL" id="SMB78820.1"/>
    </source>
</evidence>
<dbReference type="AlphaFoldDB" id="A0A1W1UCN6"/>
<keyword evidence="7" id="KW-1185">Reference proteome</keyword>
<feature type="transmembrane region" description="Helical" evidence="5">
    <location>
        <begin position="53"/>
        <end position="73"/>
    </location>
</feature>
<gene>
    <name evidence="6" type="ORF">SAMN00017477_0105</name>
</gene>
<evidence type="ECO:0000256" key="5">
    <source>
        <dbReference type="SAM" id="Phobius"/>
    </source>
</evidence>
<evidence type="ECO:0000256" key="3">
    <source>
        <dbReference type="ARBA" id="ARBA00022989"/>
    </source>
</evidence>
<keyword evidence="2 5" id="KW-0812">Transmembrane</keyword>
<protein>
    <submittedName>
        <fullName evidence="6">Holin, Cph1 family</fullName>
    </submittedName>
</protein>
<dbReference type="GO" id="GO:0016020">
    <property type="term" value="C:membrane"/>
    <property type="evidence" value="ECO:0007669"/>
    <property type="project" value="UniProtKB-SubCell"/>
</dbReference>
<dbReference type="Pfam" id="PF05105">
    <property type="entry name" value="Phage_holin_4_1"/>
    <property type="match status" value="1"/>
</dbReference>
<proteinExistence type="predicted"/>
<dbReference type="InterPro" id="IPR006480">
    <property type="entry name" value="Phage_holin_4_1"/>
</dbReference>
<dbReference type="RefSeq" id="WP_084229819.1">
    <property type="nucleotide sequence ID" value="NZ_FWWR01000008.1"/>
</dbReference>
<keyword evidence="4 5" id="KW-0472">Membrane</keyword>
<dbReference type="STRING" id="573058.SAMN00017477_0105"/>
<feature type="transmembrane region" description="Helical" evidence="5">
    <location>
        <begin position="20"/>
        <end position="41"/>
    </location>
</feature>
<dbReference type="NCBIfam" id="TIGR01593">
    <property type="entry name" value="holin_tox_secr"/>
    <property type="match status" value="1"/>
</dbReference>
<dbReference type="Proteomes" id="UP000192368">
    <property type="component" value="Unassembled WGS sequence"/>
</dbReference>
<comment type="subcellular location">
    <subcellularLocation>
        <location evidence="1">Membrane</location>
        <topology evidence="1">Multi-pass membrane protein</topology>
    </subcellularLocation>
</comment>
<evidence type="ECO:0000256" key="4">
    <source>
        <dbReference type="ARBA" id="ARBA00023136"/>
    </source>
</evidence>
<evidence type="ECO:0000256" key="1">
    <source>
        <dbReference type="ARBA" id="ARBA00004141"/>
    </source>
</evidence>
<dbReference type="EMBL" id="FWWR01000008">
    <property type="protein sequence ID" value="SMB78820.1"/>
    <property type="molecule type" value="Genomic_DNA"/>
</dbReference>
<name>A0A1W1UCN6_PEPAS</name>
<sequence>MYYSFSEILKIVIQLKNNIFIHILFLIVIFDVLTGIAKSILNKKIKSSVGIKGLITHIIVIILIITIWIYLTILDYESIALYLNIFFILFYCISLIENLSELGIPIPRTIFEYVKIWFEKLK</sequence>
<reference evidence="7" key="1">
    <citation type="submission" date="2017-04" db="EMBL/GenBank/DDBJ databases">
        <authorList>
            <person name="Varghese N."/>
            <person name="Submissions S."/>
        </authorList>
    </citation>
    <scope>NUCLEOTIDE SEQUENCE [LARGE SCALE GENOMIC DNA]</scope>
    <source>
        <strain evidence="7">DSM 20463</strain>
    </source>
</reference>
<keyword evidence="3 5" id="KW-1133">Transmembrane helix</keyword>
<evidence type="ECO:0000313" key="7">
    <source>
        <dbReference type="Proteomes" id="UP000192368"/>
    </source>
</evidence>
<organism evidence="6 7">
    <name type="scientific">Peptoniphilus asaccharolyticus DSM 20463</name>
    <dbReference type="NCBI Taxonomy" id="573058"/>
    <lineage>
        <taxon>Bacteria</taxon>
        <taxon>Bacillati</taxon>
        <taxon>Bacillota</taxon>
        <taxon>Tissierellia</taxon>
        <taxon>Tissierellales</taxon>
        <taxon>Peptoniphilaceae</taxon>
        <taxon>Peptoniphilus</taxon>
    </lineage>
</organism>
<dbReference type="OrthoDB" id="88184at2"/>
<evidence type="ECO:0000256" key="2">
    <source>
        <dbReference type="ARBA" id="ARBA00022692"/>
    </source>
</evidence>